<dbReference type="Gene3D" id="1.25.40.10">
    <property type="entry name" value="Tetratricopeptide repeat domain"/>
    <property type="match status" value="2"/>
</dbReference>
<evidence type="ECO:0000313" key="3">
    <source>
        <dbReference type="EMBL" id="AKT36047.1"/>
    </source>
</evidence>
<dbReference type="AlphaFoldDB" id="A0A0K1E5T2"/>
<keyword evidence="1" id="KW-0802">TPR repeat</keyword>
<dbReference type="RefSeq" id="WP_050428621.1">
    <property type="nucleotide sequence ID" value="NZ_CP012159.1"/>
</dbReference>
<dbReference type="PROSITE" id="PS50005">
    <property type="entry name" value="TPR"/>
    <property type="match status" value="2"/>
</dbReference>
<gene>
    <name evidence="3" type="ORF">CMC5_001590</name>
</gene>
<dbReference type="InterPro" id="IPR011990">
    <property type="entry name" value="TPR-like_helical_dom_sf"/>
</dbReference>
<dbReference type="Pfam" id="PF13432">
    <property type="entry name" value="TPR_16"/>
    <property type="match status" value="1"/>
</dbReference>
<dbReference type="InterPro" id="IPR019734">
    <property type="entry name" value="TPR_rpt"/>
</dbReference>
<feature type="repeat" description="TPR" evidence="1">
    <location>
        <begin position="370"/>
        <end position="403"/>
    </location>
</feature>
<reference evidence="3 4" key="1">
    <citation type="submission" date="2015-07" db="EMBL/GenBank/DDBJ databases">
        <title>Genome analysis of myxobacterium Chondromyces crocatus Cm c5 reveals a high potential for natural compound synthesis and the genetic basis for the loss of fruiting body formation.</title>
        <authorList>
            <person name="Zaburannyi N."/>
            <person name="Bunk B."/>
            <person name="Maier J."/>
            <person name="Overmann J."/>
            <person name="Mueller R."/>
        </authorList>
    </citation>
    <scope>NUCLEOTIDE SEQUENCE [LARGE SCALE GENOMIC DNA]</scope>
    <source>
        <strain evidence="3 4">Cm c5</strain>
    </source>
</reference>
<evidence type="ECO:0008006" key="5">
    <source>
        <dbReference type="Google" id="ProtNLM"/>
    </source>
</evidence>
<dbReference type="EMBL" id="CP012159">
    <property type="protein sequence ID" value="AKT36047.1"/>
    <property type="molecule type" value="Genomic_DNA"/>
</dbReference>
<dbReference type="STRING" id="52.CMC5_001590"/>
<name>A0A0K1E5T2_CHOCO</name>
<dbReference type="KEGG" id="ccro:CMC5_001590"/>
<evidence type="ECO:0000313" key="4">
    <source>
        <dbReference type="Proteomes" id="UP000067626"/>
    </source>
</evidence>
<feature type="compositionally biased region" description="Low complexity" evidence="2">
    <location>
        <begin position="533"/>
        <end position="551"/>
    </location>
</feature>
<keyword evidence="4" id="KW-1185">Reference proteome</keyword>
<protein>
    <recommendedName>
        <fullName evidence="5">DUF1570 domain-containing protein</fullName>
    </recommendedName>
</protein>
<dbReference type="Proteomes" id="UP000067626">
    <property type="component" value="Chromosome"/>
</dbReference>
<evidence type="ECO:0000256" key="2">
    <source>
        <dbReference type="SAM" id="MobiDB-lite"/>
    </source>
</evidence>
<sequence length="551" mass="61089">MLRQVTSLTLLVVGTFFLLGCAANRAPLTSPAQGGPTWTEFRSAHFTVFTDLDVEEARIRLAHFEQLYEALEHLLQPPADATPTPLRVVVFDRDKDFAALVGPDHNVGAYHKRGSVLELDPSSTLVMHGADLDDETQEVFLHELTHQFLALRFGPLPTWLNEGLAQYYETLRIEGNQISLGAPGAHDFSEQPHIWTSWRGNLIQTQIPATWAPTVWDLVHSDRGSFYGLSSRPEKPEELQKRSVTHYTAAWKFVHLLSNGPDATYRSRFDAMLGALQAGTRPREAFLEQYGGDLPRLQADYQRYLTQARLSRRHATLPPPKPRAPAAQRVLEEAEVHLVWAHAVYSDSKEAMQLYRQRLDAALAASPDHPETALRRGIFFFHQDQFDEAEREIARGLKARPEHPDLIMATLLIQDGRPTDAKTGGPSAESSELVARLARTATSGVQLALAGFFMGRQGQVEEGLRMVERAVAKAPLCYSCKRYQAALLASLGRYDEALAAMERALGISPESAGMKDLMQQRAQILDQKERAATKPAAPAAAPDAQAPTSTP</sequence>
<dbReference type="SMART" id="SM00028">
    <property type="entry name" value="TPR"/>
    <property type="match status" value="2"/>
</dbReference>
<accession>A0A0K1E5T2</accession>
<organism evidence="3 4">
    <name type="scientific">Chondromyces crocatus</name>
    <dbReference type="NCBI Taxonomy" id="52"/>
    <lineage>
        <taxon>Bacteria</taxon>
        <taxon>Pseudomonadati</taxon>
        <taxon>Myxococcota</taxon>
        <taxon>Polyangia</taxon>
        <taxon>Polyangiales</taxon>
        <taxon>Polyangiaceae</taxon>
        <taxon>Chondromyces</taxon>
    </lineage>
</organism>
<dbReference type="Pfam" id="PF14559">
    <property type="entry name" value="TPR_19"/>
    <property type="match status" value="1"/>
</dbReference>
<feature type="repeat" description="TPR" evidence="1">
    <location>
        <begin position="478"/>
        <end position="511"/>
    </location>
</feature>
<proteinExistence type="predicted"/>
<evidence type="ECO:0000256" key="1">
    <source>
        <dbReference type="PROSITE-ProRule" id="PRU00339"/>
    </source>
</evidence>
<dbReference type="SUPFAM" id="SSF48452">
    <property type="entry name" value="TPR-like"/>
    <property type="match status" value="1"/>
</dbReference>
<feature type="region of interest" description="Disordered" evidence="2">
    <location>
        <begin position="521"/>
        <end position="551"/>
    </location>
</feature>
<dbReference type="PROSITE" id="PS51257">
    <property type="entry name" value="PROKAR_LIPOPROTEIN"/>
    <property type="match status" value="1"/>
</dbReference>